<organism evidence="2">
    <name type="scientific">viral metagenome</name>
    <dbReference type="NCBI Taxonomy" id="1070528"/>
    <lineage>
        <taxon>unclassified sequences</taxon>
        <taxon>metagenomes</taxon>
        <taxon>organismal metagenomes</taxon>
    </lineage>
</organism>
<evidence type="ECO:0000313" key="2">
    <source>
        <dbReference type="EMBL" id="QJA73378.1"/>
    </source>
</evidence>
<dbReference type="EMBL" id="MT141395">
    <property type="protein sequence ID" value="QJA60092.1"/>
    <property type="molecule type" value="Genomic_DNA"/>
</dbReference>
<gene>
    <name evidence="2" type="ORF">MM415A02394_0005</name>
    <name evidence="1" type="ORF">MM415B01185_0026</name>
</gene>
<evidence type="ECO:0000313" key="1">
    <source>
        <dbReference type="EMBL" id="QJA60092.1"/>
    </source>
</evidence>
<proteinExistence type="predicted"/>
<dbReference type="AlphaFoldDB" id="A0A6M3JVG2"/>
<reference evidence="2" key="1">
    <citation type="submission" date="2020-03" db="EMBL/GenBank/DDBJ databases">
        <title>The deep terrestrial virosphere.</title>
        <authorList>
            <person name="Holmfeldt K."/>
            <person name="Nilsson E."/>
            <person name="Simone D."/>
            <person name="Lopez-Fernandez M."/>
            <person name="Wu X."/>
            <person name="de Brujin I."/>
            <person name="Lundin D."/>
            <person name="Andersson A."/>
            <person name="Bertilsson S."/>
            <person name="Dopson M."/>
        </authorList>
    </citation>
    <scope>NUCLEOTIDE SEQUENCE</scope>
    <source>
        <strain evidence="2">MM415A02394</strain>
        <strain evidence="1">MM415B01185</strain>
    </source>
</reference>
<protein>
    <submittedName>
        <fullName evidence="2">Uncharacterized protein</fullName>
    </submittedName>
</protein>
<name>A0A6M3JVG2_9ZZZZ</name>
<accession>A0A6M3JVG2</accession>
<sequence>MTLEQVTVIIGKERLEEFHKFMSGQTVGINEDKSFDYYECDVENFLRPPGKRFFD</sequence>
<dbReference type="EMBL" id="MT142023">
    <property type="protein sequence ID" value="QJA73378.1"/>
    <property type="molecule type" value="Genomic_DNA"/>
</dbReference>